<evidence type="ECO:0000259" key="2">
    <source>
        <dbReference type="PROSITE" id="PS51819"/>
    </source>
</evidence>
<dbReference type="InterPro" id="IPR051785">
    <property type="entry name" value="MMCE/EMCE_epimerase"/>
</dbReference>
<evidence type="ECO:0000313" key="3">
    <source>
        <dbReference type="EMBL" id="KIW83756.1"/>
    </source>
</evidence>
<dbReference type="GO" id="GO:0046491">
    <property type="term" value="P:L-methylmalonyl-CoA metabolic process"/>
    <property type="evidence" value="ECO:0007669"/>
    <property type="project" value="TreeGrafter"/>
</dbReference>
<dbReference type="VEuPathDB" id="FungiDB:Z517_03002"/>
<gene>
    <name evidence="3" type="ORF">Z517_03002</name>
</gene>
<dbReference type="OrthoDB" id="16820at2759"/>
<feature type="domain" description="VOC" evidence="2">
    <location>
        <begin position="43"/>
        <end position="192"/>
    </location>
</feature>
<keyword evidence="4" id="KW-1185">Reference proteome</keyword>
<organism evidence="3 4">
    <name type="scientific">Fonsecaea pedrosoi CBS 271.37</name>
    <dbReference type="NCBI Taxonomy" id="1442368"/>
    <lineage>
        <taxon>Eukaryota</taxon>
        <taxon>Fungi</taxon>
        <taxon>Dikarya</taxon>
        <taxon>Ascomycota</taxon>
        <taxon>Pezizomycotina</taxon>
        <taxon>Eurotiomycetes</taxon>
        <taxon>Chaetothyriomycetidae</taxon>
        <taxon>Chaetothyriales</taxon>
        <taxon>Herpotrichiellaceae</taxon>
        <taxon>Fonsecaea</taxon>
    </lineage>
</organism>
<dbReference type="RefSeq" id="XP_013287564.1">
    <property type="nucleotide sequence ID" value="XM_013432110.1"/>
</dbReference>
<dbReference type="Gene3D" id="3.10.180.10">
    <property type="entry name" value="2,3-Dihydroxybiphenyl 1,2-Dioxygenase, domain 1"/>
    <property type="match status" value="1"/>
</dbReference>
<dbReference type="PROSITE" id="PS51819">
    <property type="entry name" value="VOC"/>
    <property type="match status" value="1"/>
</dbReference>
<dbReference type="Pfam" id="PF00903">
    <property type="entry name" value="Glyoxalase"/>
    <property type="match status" value="1"/>
</dbReference>
<dbReference type="GO" id="GO:0046872">
    <property type="term" value="F:metal ion binding"/>
    <property type="evidence" value="ECO:0007669"/>
    <property type="project" value="UniProtKB-KW"/>
</dbReference>
<dbReference type="STRING" id="1442368.A0A0D2E0Z7"/>
<dbReference type="Proteomes" id="UP000053029">
    <property type="component" value="Unassembled WGS sequence"/>
</dbReference>
<dbReference type="SUPFAM" id="SSF54593">
    <property type="entry name" value="Glyoxalase/Bleomycin resistance protein/Dihydroxybiphenyl dioxygenase"/>
    <property type="match status" value="1"/>
</dbReference>
<reference evidence="3 4" key="1">
    <citation type="submission" date="2015-01" db="EMBL/GenBank/DDBJ databases">
        <title>The Genome Sequence of Fonsecaea pedrosoi CBS 271.37.</title>
        <authorList>
            <consortium name="The Broad Institute Genomics Platform"/>
            <person name="Cuomo C."/>
            <person name="de Hoog S."/>
            <person name="Gorbushina A."/>
            <person name="Stielow B."/>
            <person name="Teixiera M."/>
            <person name="Abouelleil A."/>
            <person name="Chapman S.B."/>
            <person name="Priest M."/>
            <person name="Young S.K."/>
            <person name="Wortman J."/>
            <person name="Nusbaum C."/>
            <person name="Birren B."/>
        </authorList>
    </citation>
    <scope>NUCLEOTIDE SEQUENCE [LARGE SCALE GENOMIC DNA]</scope>
    <source>
        <strain evidence="3 4">CBS 271.37</strain>
    </source>
</reference>
<dbReference type="InterPro" id="IPR037523">
    <property type="entry name" value="VOC_core"/>
</dbReference>
<keyword evidence="1" id="KW-0479">Metal-binding</keyword>
<name>A0A0D2E0Z7_9EURO</name>
<dbReference type="AlphaFoldDB" id="A0A0D2E0Z7"/>
<evidence type="ECO:0000313" key="4">
    <source>
        <dbReference type="Proteomes" id="UP000053029"/>
    </source>
</evidence>
<proteinExistence type="predicted"/>
<dbReference type="GO" id="GO:0004493">
    <property type="term" value="F:methylmalonyl-CoA epimerase activity"/>
    <property type="evidence" value="ECO:0007669"/>
    <property type="project" value="TreeGrafter"/>
</dbReference>
<dbReference type="InterPro" id="IPR029068">
    <property type="entry name" value="Glyas_Bleomycin-R_OHBP_Dase"/>
</dbReference>
<dbReference type="PANTHER" id="PTHR43048">
    <property type="entry name" value="METHYLMALONYL-COA EPIMERASE"/>
    <property type="match status" value="1"/>
</dbReference>
<dbReference type="InterPro" id="IPR004360">
    <property type="entry name" value="Glyas_Fos-R_dOase_dom"/>
</dbReference>
<protein>
    <recommendedName>
        <fullName evidence="2">VOC domain-containing protein</fullName>
    </recommendedName>
</protein>
<sequence length="206" mass="22834">MATDLGIILEKLHRHGLYRASSPFPDRDSGLMNILSLQEHNRPFNHVGVSVPDIQKAVDWYSSLVGFQLIGNKIHDIKRAEVPNAPIFGIYPESLQDVKVAYMATGNGVGFELFEFGNPKTYVPEKQFEYHRGGFFHICVTDPEPDALVGRIVKAGGKQIGATVDPVFPVPKNIKCLYAADPWGNVIEILDISFERLTTLANPSSK</sequence>
<dbReference type="GeneID" id="25302492"/>
<dbReference type="PANTHER" id="PTHR43048:SF6">
    <property type="entry name" value="BLR8189 PROTEIN"/>
    <property type="match status" value="1"/>
</dbReference>
<accession>A0A0D2E0Z7</accession>
<evidence type="ECO:0000256" key="1">
    <source>
        <dbReference type="ARBA" id="ARBA00022723"/>
    </source>
</evidence>
<dbReference type="EMBL" id="KN846970">
    <property type="protein sequence ID" value="KIW83756.1"/>
    <property type="molecule type" value="Genomic_DNA"/>
</dbReference>
<dbReference type="HOGENOM" id="CLU_046006_7_0_1"/>